<dbReference type="NCBIfam" id="TIGR02917">
    <property type="entry name" value="PEP_TPR_lipo"/>
    <property type="match status" value="1"/>
</dbReference>
<evidence type="ECO:0000313" key="6">
    <source>
        <dbReference type="Proteomes" id="UP000262073"/>
    </source>
</evidence>
<dbReference type="InterPro" id="IPR019734">
    <property type="entry name" value="TPR_rpt"/>
</dbReference>
<feature type="repeat" description="TPR" evidence="3">
    <location>
        <begin position="192"/>
        <end position="225"/>
    </location>
</feature>
<dbReference type="PANTHER" id="PTHR45586">
    <property type="entry name" value="TPR REPEAT-CONTAINING PROTEIN PA4667"/>
    <property type="match status" value="1"/>
</dbReference>
<name>A0A346NS64_9ALTE</name>
<dbReference type="InterPro" id="IPR051012">
    <property type="entry name" value="CellSynth/LPSAsmb/PSIAsmb"/>
</dbReference>
<dbReference type="PANTHER" id="PTHR45586:SF1">
    <property type="entry name" value="LIPOPOLYSACCHARIDE ASSEMBLY PROTEIN B"/>
    <property type="match status" value="1"/>
</dbReference>
<dbReference type="Proteomes" id="UP000262073">
    <property type="component" value="Chromosome"/>
</dbReference>
<dbReference type="InterPro" id="IPR011990">
    <property type="entry name" value="TPR-like_helical_dom_sf"/>
</dbReference>
<evidence type="ECO:0000313" key="5">
    <source>
        <dbReference type="EMBL" id="AXR08371.1"/>
    </source>
</evidence>
<evidence type="ECO:0000256" key="3">
    <source>
        <dbReference type="PROSITE-ProRule" id="PRU00339"/>
    </source>
</evidence>
<feature type="region of interest" description="Disordered" evidence="4">
    <location>
        <begin position="893"/>
        <end position="913"/>
    </location>
</feature>
<dbReference type="InterPro" id="IPR014266">
    <property type="entry name" value="PEP-CTERM_TPR_PrsT"/>
</dbReference>
<dbReference type="KEGG" id="salm:D0Y50_02510"/>
<dbReference type="PROSITE" id="PS50005">
    <property type="entry name" value="TPR"/>
    <property type="match status" value="2"/>
</dbReference>
<protein>
    <submittedName>
        <fullName evidence="5">PEP-CTERM system TPR-repeat protein PrsT</fullName>
    </submittedName>
</protein>
<dbReference type="Pfam" id="PF14559">
    <property type="entry name" value="TPR_19"/>
    <property type="match status" value="3"/>
</dbReference>
<feature type="repeat" description="TPR" evidence="3">
    <location>
        <begin position="801"/>
        <end position="834"/>
    </location>
</feature>
<keyword evidence="6" id="KW-1185">Reference proteome</keyword>
<dbReference type="AlphaFoldDB" id="A0A346NS64"/>
<gene>
    <name evidence="5" type="primary">prsT</name>
    <name evidence="5" type="ORF">D0Y50_02510</name>
</gene>
<dbReference type="SUPFAM" id="SSF48452">
    <property type="entry name" value="TPR-like"/>
    <property type="match status" value="3"/>
</dbReference>
<evidence type="ECO:0000256" key="1">
    <source>
        <dbReference type="ARBA" id="ARBA00022737"/>
    </source>
</evidence>
<keyword evidence="1" id="KW-0677">Repeat</keyword>
<reference evidence="5 6" key="1">
    <citation type="submission" date="2018-08" db="EMBL/GenBank/DDBJ databases">
        <title>Salinimonas sediminis sp. nov., a piezophilic bacterium isolated from a deep-sea sediment sample from the New Britain Trench.</title>
        <authorList>
            <person name="Cao J."/>
        </authorList>
    </citation>
    <scope>NUCLEOTIDE SEQUENCE [LARGE SCALE GENOMIC DNA]</scope>
    <source>
        <strain evidence="5 6">N102</strain>
    </source>
</reference>
<proteinExistence type="predicted"/>
<dbReference type="Gene3D" id="1.25.40.10">
    <property type="entry name" value="Tetratricopeptide repeat domain"/>
    <property type="match status" value="4"/>
</dbReference>
<dbReference type="Pfam" id="PF13432">
    <property type="entry name" value="TPR_16"/>
    <property type="match status" value="2"/>
</dbReference>
<keyword evidence="2 3" id="KW-0802">TPR repeat</keyword>
<dbReference type="EMBL" id="CP031769">
    <property type="protein sequence ID" value="AXR08371.1"/>
    <property type="molecule type" value="Genomic_DNA"/>
</dbReference>
<dbReference type="OrthoDB" id="7052525at2"/>
<evidence type="ECO:0000256" key="2">
    <source>
        <dbReference type="ARBA" id="ARBA00022803"/>
    </source>
</evidence>
<organism evidence="5 6">
    <name type="scientific">Salinimonas sediminis</name>
    <dbReference type="NCBI Taxonomy" id="2303538"/>
    <lineage>
        <taxon>Bacteria</taxon>
        <taxon>Pseudomonadati</taxon>
        <taxon>Pseudomonadota</taxon>
        <taxon>Gammaproteobacteria</taxon>
        <taxon>Alteromonadales</taxon>
        <taxon>Alteromonadaceae</taxon>
        <taxon>Alteromonas/Salinimonas group</taxon>
        <taxon>Salinimonas</taxon>
    </lineage>
</organism>
<dbReference type="SMART" id="SM00028">
    <property type="entry name" value="TPR"/>
    <property type="match status" value="10"/>
</dbReference>
<sequence>MPMCIALAVSGALSGCSEKSMDEHLTMARDYAQRQDTQAAVIEYKNAIRQNPQAPAPRFELGRLYLMSNQFEAAEKELNRAIELGHPASAVIPLLSQAYQQTGAENALVEMDYQVAGMSPQEQAEVGFYKLQALAQLDKKTEAQALISELRELDSDSVYIGLSEAYADILNTDYPAALEKTEQLAEQAPDNKDVLQQLGRLYALTKQPAEAIDVYKQYVELYPADITKQFALIGLLIENRRTEEAQPYVTPLLKKHPKNGLLNQYQGLIDSTLGRFESAQRHLEKAIQSGQSGPAARLVAGFSAYQLQDFAAASQHLSMVASTLPDNHPGLRMLADSLLRQGENEEASDILNRVGGNTEQDAELFSKAGFQLLREGNMVDAKKMIEKSGELSTSAADLARLGVLQLSVNDIEGIVNLETALEKAPDNVATQKTLMAAYVSTGQQQKARELAKQWLEQSPDDAVPYIYLAELAMKDNDMAQAKKLLESAKARAPQSRELTLASIKFDIIAQDYGAAQQRLEKLLKQNPADTQALSLLYSLAQGESAQAVEKIQKRTAAALQQAQDNMSLRILLARMQFAQQQYADVLTTLNSIKADTAAPVTFWNLKGQALIRTNDVAKANTHYKQWVNLYPLDKTAVLGKLLLNDAQGKYKEALVTVNQFLEKRPDTQIQVLKAYFLGLQQKTKEARRSLQEVPEQVLSLPFVKGITARLSLLEGNSEAALADAKVAYEHAQNPKNTLLVVAGYESSGQRQQAFEFLQQHYNNYPQDVRSALLYAERMISQNPAEAAQIYAKLLNAMPENFVVLNNLAYLYLEQGQIADAEPLARRAVALQPKNAEAVDTLAQILKQQQKTAEALSFYDKIKIENVGSDAVYLNYVELLITAQQRQLAKRRLDSRQFSQPEDQQRAQALRETL</sequence>
<accession>A0A346NS64</accession>
<evidence type="ECO:0000256" key="4">
    <source>
        <dbReference type="SAM" id="MobiDB-lite"/>
    </source>
</evidence>